<sequence length="256" mass="27625">MAIVMAGDKRRIRYERASGVGDVLYRHVSGEWNDARTVTTRINQSDSPAKAGGRKAAEINGKHIDPSGWAGRQIGRLVADFCASGGDHAEAGKLARSSVTGKVTNKAACRSIHGHSSGMQTCNQWNLLVTGGGGWPLLGRRLMLGQGFVCRLHKHGRKLTRDRFMADSSSKVELPSIRSAAGIWSPTLLTTAQGDLERLRFDEETGSQTFQRPQCWKLGPLSAARKSRPRSPSKGSGATTITNSPPPTSKSLLPIR</sequence>
<evidence type="ECO:0000256" key="1">
    <source>
        <dbReference type="SAM" id="MobiDB-lite"/>
    </source>
</evidence>
<proteinExistence type="predicted"/>
<dbReference type="AlphaFoldDB" id="G9NUN2"/>
<feature type="region of interest" description="Disordered" evidence="1">
    <location>
        <begin position="218"/>
        <end position="256"/>
    </location>
</feature>
<protein>
    <submittedName>
        <fullName evidence="2">Uncharacterized protein</fullName>
    </submittedName>
</protein>
<evidence type="ECO:0000313" key="3">
    <source>
        <dbReference type="Proteomes" id="UP000005426"/>
    </source>
</evidence>
<reference evidence="2 3" key="1">
    <citation type="journal article" date="2011" name="Genome Biol.">
        <title>Comparative genome sequence analysis underscores mycoparasitism as the ancestral life style of Trichoderma.</title>
        <authorList>
            <person name="Kubicek C.P."/>
            <person name="Herrera-Estrella A."/>
            <person name="Seidl-Seiboth V."/>
            <person name="Martinez D.A."/>
            <person name="Druzhinina I.S."/>
            <person name="Thon M."/>
            <person name="Zeilinger S."/>
            <person name="Casas-Flores S."/>
            <person name="Horwitz B.A."/>
            <person name="Mukherjee P.K."/>
            <person name="Mukherjee M."/>
            <person name="Kredics L."/>
            <person name="Alcaraz L.D."/>
            <person name="Aerts A."/>
            <person name="Antal Z."/>
            <person name="Atanasova L."/>
            <person name="Cervantes-Badillo M.G."/>
            <person name="Challacombe J."/>
            <person name="Chertkov O."/>
            <person name="McCluskey K."/>
            <person name="Coulpier F."/>
            <person name="Deshpande N."/>
            <person name="von Doehren H."/>
            <person name="Ebbole D.J."/>
            <person name="Esquivel-Naranjo E.U."/>
            <person name="Fekete E."/>
            <person name="Flipphi M."/>
            <person name="Glaser F."/>
            <person name="Gomez-Rodriguez E.Y."/>
            <person name="Gruber S."/>
            <person name="Han C."/>
            <person name="Henrissat B."/>
            <person name="Hermosa R."/>
            <person name="Hernandez-Onate M."/>
            <person name="Karaffa L."/>
            <person name="Kosti I."/>
            <person name="Le Crom S."/>
            <person name="Lindquist E."/>
            <person name="Lucas S."/>
            <person name="Luebeck M."/>
            <person name="Luebeck P.S."/>
            <person name="Margeot A."/>
            <person name="Metz B."/>
            <person name="Misra M."/>
            <person name="Nevalainen H."/>
            <person name="Omann M."/>
            <person name="Packer N."/>
            <person name="Perrone G."/>
            <person name="Uresti-Rivera E.E."/>
            <person name="Salamov A."/>
            <person name="Schmoll M."/>
            <person name="Seiboth B."/>
            <person name="Shapiro H."/>
            <person name="Sukno S."/>
            <person name="Tamayo-Ramos J.A."/>
            <person name="Tisch D."/>
            <person name="Wiest A."/>
            <person name="Wilkinson H.H."/>
            <person name="Zhang M."/>
            <person name="Coutinho P.M."/>
            <person name="Kenerley C.M."/>
            <person name="Monte E."/>
            <person name="Baker S.E."/>
            <person name="Grigoriev I.V."/>
        </authorList>
    </citation>
    <scope>NUCLEOTIDE SEQUENCE [LARGE SCALE GENOMIC DNA]</scope>
    <source>
        <strain evidence="3">ATCC 20476 / IMI 206040</strain>
    </source>
</reference>
<evidence type="ECO:0000313" key="2">
    <source>
        <dbReference type="EMBL" id="EHK45757.1"/>
    </source>
</evidence>
<name>G9NUN2_HYPAI</name>
<comment type="caution">
    <text evidence="2">The sequence shown here is derived from an EMBL/GenBank/DDBJ whole genome shotgun (WGS) entry which is preliminary data.</text>
</comment>
<dbReference type="HOGENOM" id="CLU_1086099_0_0_1"/>
<organism evidence="2 3">
    <name type="scientific">Hypocrea atroviridis (strain ATCC 20476 / IMI 206040)</name>
    <name type="common">Trichoderma atroviride</name>
    <dbReference type="NCBI Taxonomy" id="452589"/>
    <lineage>
        <taxon>Eukaryota</taxon>
        <taxon>Fungi</taxon>
        <taxon>Dikarya</taxon>
        <taxon>Ascomycota</taxon>
        <taxon>Pezizomycotina</taxon>
        <taxon>Sordariomycetes</taxon>
        <taxon>Hypocreomycetidae</taxon>
        <taxon>Hypocreales</taxon>
        <taxon>Hypocreaceae</taxon>
        <taxon>Trichoderma</taxon>
    </lineage>
</organism>
<accession>G9NUN2</accession>
<dbReference type="Proteomes" id="UP000005426">
    <property type="component" value="Unassembled WGS sequence"/>
</dbReference>
<dbReference type="EMBL" id="ABDG02000023">
    <property type="protein sequence ID" value="EHK45757.1"/>
    <property type="molecule type" value="Genomic_DNA"/>
</dbReference>
<keyword evidence="3" id="KW-1185">Reference proteome</keyword>
<gene>
    <name evidence="2" type="ORF">TRIATDRAFT_88843</name>
</gene>